<keyword evidence="5" id="KW-1185">Reference proteome</keyword>
<dbReference type="EMBL" id="JBHUFU010000004">
    <property type="protein sequence ID" value="MFD1829642.1"/>
    <property type="molecule type" value="Genomic_DNA"/>
</dbReference>
<dbReference type="PANTHER" id="PTHR43156">
    <property type="entry name" value="STAGE II SPORULATION PROTEIN E-RELATED"/>
    <property type="match status" value="1"/>
</dbReference>
<dbReference type="Gene3D" id="3.60.40.10">
    <property type="entry name" value="PPM-type phosphatase domain"/>
    <property type="match status" value="1"/>
</dbReference>
<dbReference type="Proteomes" id="UP001597365">
    <property type="component" value="Unassembled WGS sequence"/>
</dbReference>
<evidence type="ECO:0000256" key="2">
    <source>
        <dbReference type="SAM" id="MobiDB-lite"/>
    </source>
</evidence>
<dbReference type="PANTHER" id="PTHR43156:SF2">
    <property type="entry name" value="STAGE II SPORULATION PROTEIN E"/>
    <property type="match status" value="1"/>
</dbReference>
<dbReference type="InterPro" id="IPR052016">
    <property type="entry name" value="Bact_Sigma-Reg"/>
</dbReference>
<feature type="domain" description="PPM-type phosphatase" evidence="3">
    <location>
        <begin position="241"/>
        <end position="454"/>
    </location>
</feature>
<dbReference type="GO" id="GO:0004722">
    <property type="term" value="F:protein serine/threonine phosphatase activity"/>
    <property type="evidence" value="ECO:0007669"/>
    <property type="project" value="UniProtKB-EC"/>
</dbReference>
<dbReference type="InterPro" id="IPR001932">
    <property type="entry name" value="PPM-type_phosphatase-like_dom"/>
</dbReference>
<dbReference type="Pfam" id="PF07228">
    <property type="entry name" value="SpoIIE"/>
    <property type="match status" value="1"/>
</dbReference>
<dbReference type="SMART" id="SM00331">
    <property type="entry name" value="PP2C_SIG"/>
    <property type="match status" value="1"/>
</dbReference>
<dbReference type="InterPro" id="IPR036457">
    <property type="entry name" value="PPM-type-like_dom_sf"/>
</dbReference>
<proteinExistence type="predicted"/>
<keyword evidence="1 4" id="KW-0378">Hydrolase</keyword>
<reference evidence="5" key="1">
    <citation type="journal article" date="2019" name="Int. J. Syst. Evol. Microbiol.">
        <title>The Global Catalogue of Microorganisms (GCM) 10K type strain sequencing project: providing services to taxonomists for standard genome sequencing and annotation.</title>
        <authorList>
            <consortium name="The Broad Institute Genomics Platform"/>
            <consortium name="The Broad Institute Genome Sequencing Center for Infectious Disease"/>
            <person name="Wu L."/>
            <person name="Ma J."/>
        </authorList>
    </citation>
    <scope>NUCLEOTIDE SEQUENCE [LARGE SCALE GENOMIC DNA]</scope>
    <source>
        <strain evidence="5">CGMCC 4.7455</strain>
    </source>
</reference>
<evidence type="ECO:0000313" key="4">
    <source>
        <dbReference type="EMBL" id="MFD1829642.1"/>
    </source>
</evidence>
<comment type="caution">
    <text evidence="4">The sequence shown here is derived from an EMBL/GenBank/DDBJ whole genome shotgun (WGS) entry which is preliminary data.</text>
</comment>
<dbReference type="RefSeq" id="WP_380898403.1">
    <property type="nucleotide sequence ID" value="NZ_JBHUFU010000004.1"/>
</dbReference>
<evidence type="ECO:0000256" key="1">
    <source>
        <dbReference type="ARBA" id="ARBA00022801"/>
    </source>
</evidence>
<dbReference type="SUPFAM" id="SSF81606">
    <property type="entry name" value="PP2C-like"/>
    <property type="match status" value="1"/>
</dbReference>
<protein>
    <submittedName>
        <fullName evidence="4">PP2C family protein-serine/threonine phosphatase</fullName>
        <ecNumber evidence="4">3.1.3.16</ecNumber>
    </submittedName>
</protein>
<gene>
    <name evidence="4" type="ORF">ACFSJS_08190</name>
</gene>
<feature type="region of interest" description="Disordered" evidence="2">
    <location>
        <begin position="102"/>
        <end position="173"/>
    </location>
</feature>
<organism evidence="4 5">
    <name type="scientific">Streptomyces desertarenae</name>
    <dbReference type="NCBI Taxonomy" id="2666184"/>
    <lineage>
        <taxon>Bacteria</taxon>
        <taxon>Bacillati</taxon>
        <taxon>Actinomycetota</taxon>
        <taxon>Actinomycetes</taxon>
        <taxon>Kitasatosporales</taxon>
        <taxon>Streptomycetaceae</taxon>
        <taxon>Streptomyces</taxon>
    </lineage>
</organism>
<name>A0ABW4PHL5_9ACTN</name>
<evidence type="ECO:0000259" key="3">
    <source>
        <dbReference type="SMART" id="SM00331"/>
    </source>
</evidence>
<accession>A0ABW4PHL5</accession>
<evidence type="ECO:0000313" key="5">
    <source>
        <dbReference type="Proteomes" id="UP001597365"/>
    </source>
</evidence>
<dbReference type="EC" id="3.1.3.16" evidence="4"/>
<sequence length="457" mass="48440">MTDTQSPHPTLPSLRRAVRRLACAHRLPAELRARLVLSAVDLARTEIAAGRPVRLAASVEPPSQGSPGHLVVTLHTLGDLTAGYDEGAADLPLPAQITTGGTATWRLPLPGPRGEDASGAADAPAVSGTAVPAQSHNGGPGTKASPGPRPAEPAGRPEADGSGAGAETETEAVEQELRTALARIDALTAEHRRLKHELAETNRGTLALYVQLEERDEQLRKAHGQTLRELEDALRPPPIEVEGLEMAVHYAPAGTDAPTGGDLYDWLQLPDGTVHITVVDALGHGVTSTRGALNVTHAVRTLALEGHPLESIVARTAEILMPFDSELMSTVLLARIDPATGDLYLANGSHPPALLLPAEGEPRYLEVRGRGIGYPLAGSERLLHVKMAPGDLLVLYTDGLTESRRDPQEGEARLVEAARRHADRPIERIPGAIAEDMHTIILHPDDTLALAVRVPRA</sequence>